<evidence type="ECO:0000256" key="2">
    <source>
        <dbReference type="PIRSR" id="PIRSR001359-3"/>
    </source>
</evidence>
<organism evidence="3 4">
    <name type="scientific">Solirubrobacter pauli</name>
    <dbReference type="NCBI Taxonomy" id="166793"/>
    <lineage>
        <taxon>Bacteria</taxon>
        <taxon>Bacillati</taxon>
        <taxon>Actinomycetota</taxon>
        <taxon>Thermoleophilia</taxon>
        <taxon>Solirubrobacterales</taxon>
        <taxon>Solirubrobacteraceae</taxon>
        <taxon>Solirubrobacter</taxon>
    </lineage>
</organism>
<feature type="binding site" evidence="2">
    <location>
        <position position="79"/>
    </location>
    <ligand>
        <name>Zn(2+)</name>
        <dbReference type="ChEBI" id="CHEBI:29105"/>
        <label>1</label>
        <note>catalytic</note>
    </ligand>
</feature>
<dbReference type="GO" id="GO:0005975">
    <property type="term" value="P:carbohydrate metabolic process"/>
    <property type="evidence" value="ECO:0007669"/>
    <property type="project" value="InterPro"/>
</dbReference>
<keyword evidence="4" id="KW-1185">Reference proteome</keyword>
<keyword evidence="2" id="KW-0862">Zinc</keyword>
<feature type="binding site" evidence="2">
    <location>
        <position position="205"/>
    </location>
    <ligand>
        <name>Zn(2+)</name>
        <dbReference type="ChEBI" id="CHEBI:29105"/>
        <label>1</label>
        <note>catalytic</note>
    </ligand>
</feature>
<dbReference type="Gene3D" id="3.20.20.70">
    <property type="entry name" value="Aldolase class I"/>
    <property type="match status" value="1"/>
</dbReference>
<proteinExistence type="predicted"/>
<feature type="active site" description="Proton donor" evidence="1">
    <location>
        <position position="78"/>
    </location>
</feature>
<dbReference type="GO" id="GO:0016832">
    <property type="term" value="F:aldehyde-lyase activity"/>
    <property type="evidence" value="ECO:0007669"/>
    <property type="project" value="InterPro"/>
</dbReference>
<evidence type="ECO:0000313" key="4">
    <source>
        <dbReference type="Proteomes" id="UP000278962"/>
    </source>
</evidence>
<feature type="binding site" evidence="2">
    <location>
        <position position="177"/>
    </location>
    <ligand>
        <name>Zn(2+)</name>
        <dbReference type="ChEBI" id="CHEBI:29105"/>
        <label>1</label>
        <note>catalytic</note>
    </ligand>
</feature>
<feature type="binding site" evidence="2">
    <location>
        <position position="100"/>
    </location>
    <ligand>
        <name>Zn(2+)</name>
        <dbReference type="ChEBI" id="CHEBI:29105"/>
        <label>2</label>
    </ligand>
</feature>
<reference evidence="3 4" key="1">
    <citation type="submission" date="2018-10" db="EMBL/GenBank/DDBJ databases">
        <title>Genomic Encyclopedia of Archaeal and Bacterial Type Strains, Phase II (KMG-II): from individual species to whole genera.</title>
        <authorList>
            <person name="Goeker M."/>
        </authorList>
    </citation>
    <scope>NUCLEOTIDE SEQUENCE [LARGE SCALE GENOMIC DNA]</scope>
    <source>
        <strain evidence="3 4">DSM 14954</strain>
    </source>
</reference>
<dbReference type="InterPro" id="IPR050246">
    <property type="entry name" value="Class_II_FBP_aldolase"/>
</dbReference>
<comment type="caution">
    <text evidence="3">The sequence shown here is derived from an EMBL/GenBank/DDBJ whole genome shotgun (WGS) entry which is preliminary data.</text>
</comment>
<dbReference type="OrthoDB" id="9803995at2"/>
<dbReference type="Proteomes" id="UP000278962">
    <property type="component" value="Unassembled WGS sequence"/>
</dbReference>
<name>A0A660L1Z2_9ACTN</name>
<comment type="cofactor">
    <cofactor evidence="2">
        <name>Zn(2+)</name>
        <dbReference type="ChEBI" id="CHEBI:29105"/>
    </cofactor>
    <text evidence="2">Binds 2 Zn(2+) ions per subunit. One is catalytic and the other provides a structural contribution.</text>
</comment>
<dbReference type="Pfam" id="PF01116">
    <property type="entry name" value="F_bP_aldolase"/>
    <property type="match status" value="1"/>
</dbReference>
<dbReference type="InterPro" id="IPR013785">
    <property type="entry name" value="Aldolase_TIM"/>
</dbReference>
<dbReference type="GO" id="GO:0008270">
    <property type="term" value="F:zinc ion binding"/>
    <property type="evidence" value="ECO:0007669"/>
    <property type="project" value="InterPro"/>
</dbReference>
<feature type="binding site" evidence="2">
    <location>
        <position position="130"/>
    </location>
    <ligand>
        <name>Zn(2+)</name>
        <dbReference type="ChEBI" id="CHEBI:29105"/>
        <label>2</label>
    </ligand>
</feature>
<sequence>MLATGTALLARDGAAVAAITTYTLESTRAIVLAAERLGRPVILQAGASSFGAVGREPLAAAALASARAASVPVGVHLDHCRSVEEIEACIELGYSSVMIDGSHEDFEANVAVTRRVVERAHEAGVWVEAELGALAGDEDVSSDTDHEDGAMTDPAQAAEFVERTGVDALAVAIGNVHGFTPRPVRLDLDHLAKIAAATPVPLVLHGASGLPDEDLLGAVERGVVKVNVNAELRRAHIGALTADVGDDVRKLQQLAIDAMTAVAAEKIELLARRS</sequence>
<evidence type="ECO:0000256" key="1">
    <source>
        <dbReference type="PIRSR" id="PIRSR001359-1"/>
    </source>
</evidence>
<dbReference type="PANTHER" id="PTHR30304">
    <property type="entry name" value="D-TAGATOSE-1,6-BISPHOSPHATE ALDOLASE"/>
    <property type="match status" value="1"/>
</dbReference>
<dbReference type="RefSeq" id="WP_121255590.1">
    <property type="nucleotide sequence ID" value="NZ_RBIL01000002.1"/>
</dbReference>
<dbReference type="PANTHER" id="PTHR30304:SF0">
    <property type="entry name" value="D-TAGATOSE-1,6-BISPHOSPHATE ALDOLASE SUBUNIT GATY-RELATED"/>
    <property type="match status" value="1"/>
</dbReference>
<keyword evidence="2" id="KW-0479">Metal-binding</keyword>
<gene>
    <name evidence="3" type="ORF">C8N24_5244</name>
</gene>
<dbReference type="SUPFAM" id="SSF51569">
    <property type="entry name" value="Aldolase"/>
    <property type="match status" value="1"/>
</dbReference>
<dbReference type="PIRSF" id="PIRSF001359">
    <property type="entry name" value="F_bP_aldolase_II"/>
    <property type="match status" value="1"/>
</dbReference>
<evidence type="ECO:0000313" key="3">
    <source>
        <dbReference type="EMBL" id="RKQ87224.1"/>
    </source>
</evidence>
<dbReference type="EMBL" id="RBIL01000002">
    <property type="protein sequence ID" value="RKQ87224.1"/>
    <property type="molecule type" value="Genomic_DNA"/>
</dbReference>
<dbReference type="InterPro" id="IPR000771">
    <property type="entry name" value="FBA_II"/>
</dbReference>
<protein>
    <submittedName>
        <fullName evidence="3">Fructose-bisphosphate aldolase class II/tagatose 1,6-diphosphate aldolase GatY/KbaY</fullName>
    </submittedName>
</protein>
<dbReference type="AlphaFoldDB" id="A0A660L1Z2"/>
<accession>A0A660L1Z2</accession>
<dbReference type="NCBIfam" id="TIGR00167">
    <property type="entry name" value="cbbA"/>
    <property type="match status" value="1"/>
</dbReference>
<dbReference type="CDD" id="cd00947">
    <property type="entry name" value="TBP_aldolase_IIB"/>
    <property type="match status" value="1"/>
</dbReference>